<accession>A0A9D4QZH7</accession>
<reference evidence="1" key="1">
    <citation type="journal article" date="2019" name="bioRxiv">
        <title>The Genome of the Zebra Mussel, Dreissena polymorpha: A Resource for Invasive Species Research.</title>
        <authorList>
            <person name="McCartney M.A."/>
            <person name="Auch B."/>
            <person name="Kono T."/>
            <person name="Mallez S."/>
            <person name="Zhang Y."/>
            <person name="Obille A."/>
            <person name="Becker A."/>
            <person name="Abrahante J.E."/>
            <person name="Garbe J."/>
            <person name="Badalamenti J.P."/>
            <person name="Herman A."/>
            <person name="Mangelson H."/>
            <person name="Liachko I."/>
            <person name="Sullivan S."/>
            <person name="Sone E.D."/>
            <person name="Koren S."/>
            <person name="Silverstein K.A.T."/>
            <person name="Beckman K.B."/>
            <person name="Gohl D.M."/>
        </authorList>
    </citation>
    <scope>NUCLEOTIDE SEQUENCE</scope>
    <source>
        <strain evidence="1">Duluth1</strain>
        <tissue evidence="1">Whole animal</tissue>
    </source>
</reference>
<reference evidence="1" key="2">
    <citation type="submission" date="2020-11" db="EMBL/GenBank/DDBJ databases">
        <authorList>
            <person name="McCartney M.A."/>
            <person name="Auch B."/>
            <person name="Kono T."/>
            <person name="Mallez S."/>
            <person name="Becker A."/>
            <person name="Gohl D.M."/>
            <person name="Silverstein K.A.T."/>
            <person name="Koren S."/>
            <person name="Bechman K.B."/>
            <person name="Herman A."/>
            <person name="Abrahante J.E."/>
            <person name="Garbe J."/>
        </authorList>
    </citation>
    <scope>NUCLEOTIDE SEQUENCE</scope>
    <source>
        <strain evidence="1">Duluth1</strain>
        <tissue evidence="1">Whole animal</tissue>
    </source>
</reference>
<comment type="caution">
    <text evidence="1">The sequence shown here is derived from an EMBL/GenBank/DDBJ whole genome shotgun (WGS) entry which is preliminary data.</text>
</comment>
<proteinExistence type="predicted"/>
<name>A0A9D4QZH7_DREPO</name>
<sequence>MLTSSPWNGQCWGALLGMVNVEVPLLGRVNVEVSSLEWSMLGSSPWNGQCLGPLPRMVNAWVLSLD</sequence>
<dbReference type="EMBL" id="JAIWYP010000003">
    <property type="protein sequence ID" value="KAH3847770.1"/>
    <property type="molecule type" value="Genomic_DNA"/>
</dbReference>
<evidence type="ECO:0000313" key="2">
    <source>
        <dbReference type="Proteomes" id="UP000828390"/>
    </source>
</evidence>
<keyword evidence="2" id="KW-1185">Reference proteome</keyword>
<dbReference type="AlphaFoldDB" id="A0A9D4QZH7"/>
<organism evidence="1 2">
    <name type="scientific">Dreissena polymorpha</name>
    <name type="common">Zebra mussel</name>
    <name type="synonym">Mytilus polymorpha</name>
    <dbReference type="NCBI Taxonomy" id="45954"/>
    <lineage>
        <taxon>Eukaryota</taxon>
        <taxon>Metazoa</taxon>
        <taxon>Spiralia</taxon>
        <taxon>Lophotrochozoa</taxon>
        <taxon>Mollusca</taxon>
        <taxon>Bivalvia</taxon>
        <taxon>Autobranchia</taxon>
        <taxon>Heteroconchia</taxon>
        <taxon>Euheterodonta</taxon>
        <taxon>Imparidentia</taxon>
        <taxon>Neoheterodontei</taxon>
        <taxon>Myida</taxon>
        <taxon>Dreissenoidea</taxon>
        <taxon>Dreissenidae</taxon>
        <taxon>Dreissena</taxon>
    </lineage>
</organism>
<protein>
    <submittedName>
        <fullName evidence="1">Uncharacterized protein</fullName>
    </submittedName>
</protein>
<gene>
    <name evidence="1" type="ORF">DPMN_090101</name>
</gene>
<dbReference type="Proteomes" id="UP000828390">
    <property type="component" value="Unassembled WGS sequence"/>
</dbReference>
<evidence type="ECO:0000313" key="1">
    <source>
        <dbReference type="EMBL" id="KAH3847770.1"/>
    </source>
</evidence>